<protein>
    <submittedName>
        <fullName evidence="2">Zinc chelation protein SecC</fullName>
    </submittedName>
</protein>
<dbReference type="InterPro" id="IPR048469">
    <property type="entry name" value="YchJ-like_M"/>
</dbReference>
<reference evidence="2 3" key="1">
    <citation type="submission" date="2019-08" db="EMBL/GenBank/DDBJ databases">
        <authorList>
            <person name="Liang Q."/>
        </authorList>
    </citation>
    <scope>NUCLEOTIDE SEQUENCE [LARGE SCALE GENOMIC DNA]</scope>
    <source>
        <strain evidence="2 3">V1718</strain>
    </source>
</reference>
<keyword evidence="3" id="KW-1185">Reference proteome</keyword>
<dbReference type="Proteomes" id="UP000321595">
    <property type="component" value="Chromosome"/>
</dbReference>
<evidence type="ECO:0000313" key="3">
    <source>
        <dbReference type="Proteomes" id="UP000321595"/>
    </source>
</evidence>
<organism evidence="2 3">
    <name type="scientific">Microvenator marinus</name>
    <dbReference type="NCBI Taxonomy" id="2600177"/>
    <lineage>
        <taxon>Bacteria</taxon>
        <taxon>Deltaproteobacteria</taxon>
        <taxon>Bradymonadales</taxon>
        <taxon>Microvenatoraceae</taxon>
        <taxon>Microvenator</taxon>
    </lineage>
</organism>
<name>A0A5B8XX22_9DELT</name>
<dbReference type="PANTHER" id="PTHR33747">
    <property type="entry name" value="UPF0225 PROTEIN SCO1677"/>
    <property type="match status" value="1"/>
</dbReference>
<dbReference type="PANTHER" id="PTHR33747:SF1">
    <property type="entry name" value="ADENYLATE CYCLASE-ASSOCIATED CAP C-TERMINAL DOMAIN-CONTAINING PROTEIN"/>
    <property type="match status" value="1"/>
</dbReference>
<dbReference type="InterPro" id="IPR032710">
    <property type="entry name" value="NTF2-like_dom_sf"/>
</dbReference>
<sequence length="143" mass="16252">MARKLKKSRGPDLRCKCGSGKEYDVCCEPFHQESEFASSPLELLRTRYCAYAVGDADYIIKTTDPDGSAWWHDEAAWRAHTRTFSKGANFLGFRVISEDIGEERGTLKFKALIKQGAKDISMVETSQFIKKDGRWLYHSGIVH</sequence>
<dbReference type="SUPFAM" id="SSF54427">
    <property type="entry name" value="NTF2-like"/>
    <property type="match status" value="1"/>
</dbReference>
<proteinExistence type="predicted"/>
<dbReference type="RefSeq" id="WP_146963545.1">
    <property type="nucleotide sequence ID" value="NZ_CP042467.1"/>
</dbReference>
<dbReference type="Pfam" id="PF17775">
    <property type="entry name" value="YchJ_M-like"/>
    <property type="match status" value="1"/>
</dbReference>
<feature type="domain" description="YchJ-like middle NTF2-like" evidence="1">
    <location>
        <begin position="40"/>
        <end position="140"/>
    </location>
</feature>
<evidence type="ECO:0000259" key="1">
    <source>
        <dbReference type="Pfam" id="PF17775"/>
    </source>
</evidence>
<evidence type="ECO:0000313" key="2">
    <source>
        <dbReference type="EMBL" id="QED30130.1"/>
    </source>
</evidence>
<dbReference type="AlphaFoldDB" id="A0A5B8XX22"/>
<accession>A0A5B8XX22</accession>
<gene>
    <name evidence="2" type="ORF">FRD01_23425</name>
</gene>
<dbReference type="KEGG" id="bbae:FRD01_23425"/>
<dbReference type="Gene3D" id="3.10.450.50">
    <property type="match status" value="1"/>
</dbReference>
<dbReference type="OrthoDB" id="21421at2"/>
<dbReference type="EMBL" id="CP042467">
    <property type="protein sequence ID" value="QED30130.1"/>
    <property type="molecule type" value="Genomic_DNA"/>
</dbReference>